<evidence type="ECO:0000256" key="1">
    <source>
        <dbReference type="ARBA" id="ARBA00023157"/>
    </source>
</evidence>
<dbReference type="Proteomes" id="UP000887566">
    <property type="component" value="Unplaced"/>
</dbReference>
<evidence type="ECO:0000313" key="5">
    <source>
        <dbReference type="WBParaSite" id="PSAMB.scaffold9908size4522.g32847.t1"/>
    </source>
</evidence>
<dbReference type="WBParaSite" id="PSAMB.scaffold9908size4522.g32847.t1">
    <property type="protein sequence ID" value="PSAMB.scaffold9908size4522.g32847.t1"/>
    <property type="gene ID" value="PSAMB.scaffold9908size4522.g32847"/>
</dbReference>
<dbReference type="InterPro" id="IPR001254">
    <property type="entry name" value="Trypsin_dom"/>
</dbReference>
<protein>
    <submittedName>
        <fullName evidence="5">Peptidase S1 domain-containing protein</fullName>
    </submittedName>
</protein>
<dbReference type="GO" id="GO:0004252">
    <property type="term" value="F:serine-type endopeptidase activity"/>
    <property type="evidence" value="ECO:0007669"/>
    <property type="project" value="InterPro"/>
</dbReference>
<name>A0A914XP84_9BILA</name>
<evidence type="ECO:0000256" key="2">
    <source>
        <dbReference type="ARBA" id="ARBA00024195"/>
    </source>
</evidence>
<evidence type="ECO:0000313" key="4">
    <source>
        <dbReference type="Proteomes" id="UP000887566"/>
    </source>
</evidence>
<dbReference type="Pfam" id="PF00089">
    <property type="entry name" value="Trypsin"/>
    <property type="match status" value="1"/>
</dbReference>
<dbReference type="InterPro" id="IPR043504">
    <property type="entry name" value="Peptidase_S1_PA_chymotrypsin"/>
</dbReference>
<dbReference type="PANTHER" id="PTHR24252:SF7">
    <property type="entry name" value="HYALIN"/>
    <property type="match status" value="1"/>
</dbReference>
<sequence>MYSPAVCNDVFHYAGLIHTPTMMCAGYEAGGRDACQGDSGGPLVCQAVGSDQWQLQGLVSWGFGCGQPRFPGVYARVLPVMGWIRTEMAQLNRV</sequence>
<dbReference type="PANTHER" id="PTHR24252">
    <property type="entry name" value="ACROSIN-RELATED"/>
    <property type="match status" value="1"/>
</dbReference>
<keyword evidence="4" id="KW-1185">Reference proteome</keyword>
<evidence type="ECO:0000259" key="3">
    <source>
        <dbReference type="PROSITE" id="PS50240"/>
    </source>
</evidence>
<dbReference type="FunFam" id="2.40.10.10:FF:000002">
    <property type="entry name" value="Transmembrane protease serine"/>
    <property type="match status" value="1"/>
</dbReference>
<keyword evidence="1" id="KW-1015">Disulfide bond</keyword>
<organism evidence="4 5">
    <name type="scientific">Plectus sambesii</name>
    <dbReference type="NCBI Taxonomy" id="2011161"/>
    <lineage>
        <taxon>Eukaryota</taxon>
        <taxon>Metazoa</taxon>
        <taxon>Ecdysozoa</taxon>
        <taxon>Nematoda</taxon>
        <taxon>Chromadorea</taxon>
        <taxon>Plectida</taxon>
        <taxon>Plectina</taxon>
        <taxon>Plectoidea</taxon>
        <taxon>Plectidae</taxon>
        <taxon>Plectus</taxon>
    </lineage>
</organism>
<dbReference type="Gene3D" id="2.40.10.10">
    <property type="entry name" value="Trypsin-like serine proteases"/>
    <property type="match status" value="1"/>
</dbReference>
<dbReference type="GO" id="GO:0006508">
    <property type="term" value="P:proteolysis"/>
    <property type="evidence" value="ECO:0007669"/>
    <property type="project" value="InterPro"/>
</dbReference>
<dbReference type="PROSITE" id="PS00135">
    <property type="entry name" value="TRYPSIN_SER"/>
    <property type="match status" value="1"/>
</dbReference>
<dbReference type="InterPro" id="IPR033116">
    <property type="entry name" value="TRYPSIN_SER"/>
</dbReference>
<proteinExistence type="inferred from homology"/>
<dbReference type="AlphaFoldDB" id="A0A914XP84"/>
<feature type="domain" description="Peptidase S1" evidence="3">
    <location>
        <begin position="1"/>
        <end position="89"/>
    </location>
</feature>
<dbReference type="SUPFAM" id="SSF50494">
    <property type="entry name" value="Trypsin-like serine proteases"/>
    <property type="match status" value="1"/>
</dbReference>
<reference evidence="5" key="1">
    <citation type="submission" date="2022-11" db="UniProtKB">
        <authorList>
            <consortium name="WormBaseParasite"/>
        </authorList>
    </citation>
    <scope>IDENTIFICATION</scope>
</reference>
<accession>A0A914XP84</accession>
<dbReference type="InterPro" id="IPR009003">
    <property type="entry name" value="Peptidase_S1_PA"/>
</dbReference>
<dbReference type="PROSITE" id="PS50240">
    <property type="entry name" value="TRYPSIN_DOM"/>
    <property type="match status" value="1"/>
</dbReference>
<comment type="similarity">
    <text evidence="2">Belongs to the peptidase S1 family. CLIP subfamily.</text>
</comment>